<keyword evidence="8" id="KW-1185">Reference proteome</keyword>
<keyword evidence="2 5" id="KW-0808">Transferase</keyword>
<dbReference type="InterPro" id="IPR049560">
    <property type="entry name" value="MeTrfase_RsmB-F_NOP2_cat"/>
</dbReference>
<evidence type="ECO:0000256" key="4">
    <source>
        <dbReference type="ARBA" id="ARBA00022884"/>
    </source>
</evidence>
<dbReference type="PRINTS" id="PR02008">
    <property type="entry name" value="RCMTFAMILY"/>
</dbReference>
<dbReference type="EC" id="2.1.1.178" evidence="7"/>
<name>A0A840NAC9_9PSEU</name>
<dbReference type="AlphaFoldDB" id="A0A840NAC9"/>
<evidence type="ECO:0000256" key="5">
    <source>
        <dbReference type="PROSITE-ProRule" id="PRU01023"/>
    </source>
</evidence>
<dbReference type="InterPro" id="IPR023267">
    <property type="entry name" value="RCMT"/>
</dbReference>
<keyword evidence="3 5" id="KW-0949">S-adenosyl-L-methionine</keyword>
<dbReference type="CDD" id="cd02440">
    <property type="entry name" value="AdoMet_MTases"/>
    <property type="match status" value="1"/>
</dbReference>
<dbReference type="PANTHER" id="PTHR22807:SF30">
    <property type="entry name" value="28S RRNA (CYTOSINE(4447)-C(5))-METHYLTRANSFERASE-RELATED"/>
    <property type="match status" value="1"/>
</dbReference>
<organism evidence="7 8">
    <name type="scientific">Saccharopolyspora gloriosae</name>
    <dbReference type="NCBI Taxonomy" id="455344"/>
    <lineage>
        <taxon>Bacteria</taxon>
        <taxon>Bacillati</taxon>
        <taxon>Actinomycetota</taxon>
        <taxon>Actinomycetes</taxon>
        <taxon>Pseudonocardiales</taxon>
        <taxon>Pseudonocardiaceae</taxon>
        <taxon>Saccharopolyspora</taxon>
    </lineage>
</organism>
<evidence type="ECO:0000256" key="1">
    <source>
        <dbReference type="ARBA" id="ARBA00022603"/>
    </source>
</evidence>
<evidence type="ECO:0000313" key="7">
    <source>
        <dbReference type="EMBL" id="MBB5067168.1"/>
    </source>
</evidence>
<evidence type="ECO:0000313" key="8">
    <source>
        <dbReference type="Proteomes" id="UP000580474"/>
    </source>
</evidence>
<comment type="caution">
    <text evidence="5">Lacks conserved residue(s) required for the propagation of feature annotation.</text>
</comment>
<dbReference type="GO" id="GO:0001510">
    <property type="term" value="P:RNA methylation"/>
    <property type="evidence" value="ECO:0007669"/>
    <property type="project" value="InterPro"/>
</dbReference>
<feature type="binding site" evidence="5">
    <location>
        <position position="142"/>
    </location>
    <ligand>
        <name>S-adenosyl-L-methionine</name>
        <dbReference type="ChEBI" id="CHEBI:59789"/>
    </ligand>
</feature>
<keyword evidence="4 5" id="KW-0694">RNA-binding</keyword>
<dbReference type="GO" id="GO:0003723">
    <property type="term" value="F:RNA binding"/>
    <property type="evidence" value="ECO:0007669"/>
    <property type="project" value="UniProtKB-UniRule"/>
</dbReference>
<dbReference type="GO" id="GO:0008173">
    <property type="term" value="F:RNA methyltransferase activity"/>
    <property type="evidence" value="ECO:0007669"/>
    <property type="project" value="InterPro"/>
</dbReference>
<evidence type="ECO:0000256" key="3">
    <source>
        <dbReference type="ARBA" id="ARBA00022691"/>
    </source>
</evidence>
<comment type="caution">
    <text evidence="7">The sequence shown here is derived from an EMBL/GenBank/DDBJ whole genome shotgun (WGS) entry which is preliminary data.</text>
</comment>
<dbReference type="EMBL" id="JACHIV010000001">
    <property type="protein sequence ID" value="MBB5067168.1"/>
    <property type="molecule type" value="Genomic_DNA"/>
</dbReference>
<dbReference type="Gene3D" id="3.30.70.1170">
    <property type="entry name" value="Sun protein, domain 3"/>
    <property type="match status" value="1"/>
</dbReference>
<dbReference type="SUPFAM" id="SSF53335">
    <property type="entry name" value="S-adenosyl-L-methionine-dependent methyltransferases"/>
    <property type="match status" value="1"/>
</dbReference>
<gene>
    <name evidence="7" type="ORF">BJ969_000256</name>
</gene>
<reference evidence="7 8" key="1">
    <citation type="submission" date="2020-08" db="EMBL/GenBank/DDBJ databases">
        <title>Sequencing the genomes of 1000 actinobacteria strains.</title>
        <authorList>
            <person name="Klenk H.-P."/>
        </authorList>
    </citation>
    <scope>NUCLEOTIDE SEQUENCE [LARGE SCALE GENOMIC DNA]</scope>
    <source>
        <strain evidence="7 8">DSM 45582</strain>
    </source>
</reference>
<comment type="similarity">
    <text evidence="5">Belongs to the class I-like SAM-binding methyltransferase superfamily. RsmB/NOP family.</text>
</comment>
<evidence type="ECO:0000256" key="2">
    <source>
        <dbReference type="ARBA" id="ARBA00022679"/>
    </source>
</evidence>
<feature type="binding site" evidence="5">
    <location>
        <position position="188"/>
    </location>
    <ligand>
        <name>S-adenosyl-L-methionine</name>
        <dbReference type="ChEBI" id="CHEBI:59789"/>
    </ligand>
</feature>
<dbReference type="InterPro" id="IPR029063">
    <property type="entry name" value="SAM-dependent_MTases_sf"/>
</dbReference>
<dbReference type="InterPro" id="IPR001678">
    <property type="entry name" value="MeTrfase_RsmB-F_NOP2_dom"/>
</dbReference>
<dbReference type="Proteomes" id="UP000580474">
    <property type="component" value="Unassembled WGS sequence"/>
</dbReference>
<evidence type="ECO:0000259" key="6">
    <source>
        <dbReference type="PROSITE" id="PS51686"/>
    </source>
</evidence>
<sequence>MSSQRKTRTFEKRMSEVLGIRPDEVESVFRGARPTSIRVNRLLDDERYRETVEFVRDKAPGLIPVDWCEHAFLWPDNDGFDDILPLAHEGRVYLQNAASLIPPVALDAQPGDAVLDIASAPGGKAFHIAARVGNDCELWLNDSAPPRARKLAELAELYGVRYAELTTHNAQYIDKSVPAERFDRILLDVQCSGEGRVNLRKSDALRYWSEERIEKYKFLQAKMCDAAYKLLKPGGTLVYSTCTLSPEEDEFPVNKVLQRHSDLAVEPLGFSEEEFLPGLNSWRGAKFDKRLKHAVRVMPSDVFEGFFVAKVTKAAS</sequence>
<proteinExistence type="inferred from homology"/>
<feature type="domain" description="SAM-dependent MTase RsmB/NOP-type" evidence="6">
    <location>
        <begin position="25"/>
        <end position="314"/>
    </location>
</feature>
<feature type="binding site" evidence="5">
    <location>
        <begin position="118"/>
        <end position="124"/>
    </location>
    <ligand>
        <name>S-adenosyl-L-methionine</name>
        <dbReference type="ChEBI" id="CHEBI:59789"/>
    </ligand>
</feature>
<dbReference type="PROSITE" id="PS51686">
    <property type="entry name" value="SAM_MT_RSMB_NOP"/>
    <property type="match status" value="1"/>
</dbReference>
<accession>A0A840NAC9</accession>
<protein>
    <submittedName>
        <fullName evidence="7">16S rRNA (Cytosine1407-C5)-methyltransferase</fullName>
        <ecNumber evidence="7">2.1.1.178</ecNumber>
    </submittedName>
</protein>
<feature type="active site" description="Nucleophile" evidence="5">
    <location>
        <position position="242"/>
    </location>
</feature>
<dbReference type="Gene3D" id="3.40.50.150">
    <property type="entry name" value="Vaccinia Virus protein VP39"/>
    <property type="match status" value="1"/>
</dbReference>
<dbReference type="Pfam" id="PF01189">
    <property type="entry name" value="Methyltr_RsmB-F"/>
    <property type="match status" value="1"/>
</dbReference>
<dbReference type="RefSeq" id="WP_184476514.1">
    <property type="nucleotide sequence ID" value="NZ_JACHIV010000001.1"/>
</dbReference>
<keyword evidence="1 5" id="KW-0489">Methyltransferase</keyword>
<dbReference type="PANTHER" id="PTHR22807">
    <property type="entry name" value="NOP2 YEAST -RELATED NOL1/NOP2/FMU SUN DOMAIN-CONTAINING"/>
    <property type="match status" value="1"/>
</dbReference>